<protein>
    <recommendedName>
        <fullName evidence="4">DUF1328 domain-containing protein</fullName>
    </recommendedName>
</protein>
<reference evidence="2 3" key="1">
    <citation type="submission" date="2024-08" db="EMBL/GenBank/DDBJ databases">
        <title>Two novel Cytobacillus novel species.</title>
        <authorList>
            <person name="Liu G."/>
        </authorList>
    </citation>
    <scope>NUCLEOTIDE SEQUENCE [LARGE SCALE GENOMIC DNA]</scope>
    <source>
        <strain evidence="2 3">FJAT-54145</strain>
    </source>
</reference>
<keyword evidence="3" id="KW-1185">Reference proteome</keyword>
<gene>
    <name evidence="2" type="ORF">ACFYKX_01410</name>
</gene>
<proteinExistence type="predicted"/>
<keyword evidence="1" id="KW-1133">Transmembrane helix</keyword>
<dbReference type="Proteomes" id="UP001601059">
    <property type="component" value="Unassembled WGS sequence"/>
</dbReference>
<comment type="caution">
    <text evidence="2">The sequence shown here is derived from an EMBL/GenBank/DDBJ whole genome shotgun (WGS) entry which is preliminary data.</text>
</comment>
<evidence type="ECO:0008006" key="4">
    <source>
        <dbReference type="Google" id="ProtNLM"/>
    </source>
</evidence>
<sequence length="62" mass="6667">MYHKALIFLACILAGFALIYIPTNAVITGAVALLFDVIGVIAIIVFSFALLYYGGKVLFKKG</sequence>
<evidence type="ECO:0000256" key="1">
    <source>
        <dbReference type="SAM" id="Phobius"/>
    </source>
</evidence>
<organism evidence="2 3">
    <name type="scientific">Cytobacillus spartinae</name>
    <dbReference type="NCBI Taxonomy" id="3299023"/>
    <lineage>
        <taxon>Bacteria</taxon>
        <taxon>Bacillati</taxon>
        <taxon>Bacillota</taxon>
        <taxon>Bacilli</taxon>
        <taxon>Bacillales</taxon>
        <taxon>Bacillaceae</taxon>
        <taxon>Cytobacillus</taxon>
    </lineage>
</organism>
<feature type="transmembrane region" description="Helical" evidence="1">
    <location>
        <begin position="27"/>
        <end position="53"/>
    </location>
</feature>
<name>A0ABW6K979_9BACI</name>
<dbReference type="RefSeq" id="WP_389357338.1">
    <property type="nucleotide sequence ID" value="NZ_JBIACK010000001.1"/>
</dbReference>
<dbReference type="EMBL" id="JBIACK010000001">
    <property type="protein sequence ID" value="MFE8699272.1"/>
    <property type="molecule type" value="Genomic_DNA"/>
</dbReference>
<keyword evidence="1" id="KW-0472">Membrane</keyword>
<keyword evidence="1" id="KW-0812">Transmembrane</keyword>
<evidence type="ECO:0000313" key="2">
    <source>
        <dbReference type="EMBL" id="MFE8699272.1"/>
    </source>
</evidence>
<accession>A0ABW6K979</accession>
<evidence type="ECO:0000313" key="3">
    <source>
        <dbReference type="Proteomes" id="UP001601059"/>
    </source>
</evidence>